<dbReference type="STRING" id="50990.A0A4Y7QBS6"/>
<dbReference type="AlphaFoldDB" id="A0A4Y7QBS6"/>
<keyword evidence="2 11" id="KW-0240">DNA-directed RNA polymerase</keyword>
<dbReference type="InterPro" id="IPR019734">
    <property type="entry name" value="TPR_rpt"/>
</dbReference>
<keyword evidence="9" id="KW-0804">Transcription</keyword>
<comment type="similarity">
    <text evidence="1 11">Belongs to the eukaryotic-type primase small subunit family.</text>
</comment>
<dbReference type="EMBL" id="ML170164">
    <property type="protein sequence ID" value="TDL25137.1"/>
    <property type="molecule type" value="Genomic_DNA"/>
</dbReference>
<evidence type="ECO:0000256" key="3">
    <source>
        <dbReference type="ARBA" id="ARBA00022515"/>
    </source>
</evidence>
<dbReference type="EC" id="2.7.7.-" evidence="11"/>
<organism evidence="12 13">
    <name type="scientific">Rickenella mellea</name>
    <dbReference type="NCBI Taxonomy" id="50990"/>
    <lineage>
        <taxon>Eukaryota</taxon>
        <taxon>Fungi</taxon>
        <taxon>Dikarya</taxon>
        <taxon>Basidiomycota</taxon>
        <taxon>Agaricomycotina</taxon>
        <taxon>Agaricomycetes</taxon>
        <taxon>Hymenochaetales</taxon>
        <taxon>Rickenellaceae</taxon>
        <taxon>Rickenella</taxon>
    </lineage>
</organism>
<name>A0A4Y7QBS6_9AGAM</name>
<accession>A0A4Y7QBS6</accession>
<evidence type="ECO:0000256" key="5">
    <source>
        <dbReference type="ARBA" id="ARBA00022695"/>
    </source>
</evidence>
<evidence type="ECO:0000256" key="1">
    <source>
        <dbReference type="ARBA" id="ARBA00009762"/>
    </source>
</evidence>
<dbReference type="NCBIfam" id="TIGR00335">
    <property type="entry name" value="primase_sml"/>
    <property type="match status" value="1"/>
</dbReference>
<evidence type="ECO:0000256" key="6">
    <source>
        <dbReference type="ARBA" id="ARBA00022705"/>
    </source>
</evidence>
<dbReference type="SUPFAM" id="SSF56747">
    <property type="entry name" value="Prim-pol domain"/>
    <property type="match status" value="1"/>
</dbReference>
<protein>
    <recommendedName>
        <fullName evidence="11">DNA primase</fullName>
        <ecNumber evidence="11">2.7.7.-</ecNumber>
    </recommendedName>
</protein>
<keyword evidence="13" id="KW-1185">Reference proteome</keyword>
<evidence type="ECO:0000313" key="12">
    <source>
        <dbReference type="EMBL" id="TDL25137.1"/>
    </source>
</evidence>
<reference evidence="12 13" key="1">
    <citation type="submission" date="2018-06" db="EMBL/GenBank/DDBJ databases">
        <title>A transcriptomic atlas of mushroom development highlights an independent origin of complex multicellularity.</title>
        <authorList>
            <consortium name="DOE Joint Genome Institute"/>
            <person name="Krizsan K."/>
            <person name="Almasi E."/>
            <person name="Merenyi Z."/>
            <person name="Sahu N."/>
            <person name="Viragh M."/>
            <person name="Koszo T."/>
            <person name="Mondo S."/>
            <person name="Kiss B."/>
            <person name="Balint B."/>
            <person name="Kues U."/>
            <person name="Barry K."/>
            <person name="Hegedus J.C."/>
            <person name="Henrissat B."/>
            <person name="Johnson J."/>
            <person name="Lipzen A."/>
            <person name="Ohm R."/>
            <person name="Nagy I."/>
            <person name="Pangilinan J."/>
            <person name="Yan J."/>
            <person name="Xiong Y."/>
            <person name="Grigoriev I.V."/>
            <person name="Hibbett D.S."/>
            <person name="Nagy L.G."/>
        </authorList>
    </citation>
    <scope>NUCLEOTIDE SEQUENCE [LARGE SCALE GENOMIC DNA]</scope>
    <source>
        <strain evidence="12 13">SZMC22713</strain>
    </source>
</reference>
<dbReference type="Proteomes" id="UP000294933">
    <property type="component" value="Unassembled WGS sequence"/>
</dbReference>
<evidence type="ECO:0000256" key="10">
    <source>
        <dbReference type="PROSITE-ProRule" id="PRU00339"/>
    </source>
</evidence>
<dbReference type="InterPro" id="IPR002755">
    <property type="entry name" value="DNA_primase_S"/>
</dbReference>
<dbReference type="VEuPathDB" id="FungiDB:BD410DRAFT_819911"/>
<evidence type="ECO:0000256" key="8">
    <source>
        <dbReference type="ARBA" id="ARBA00022833"/>
    </source>
</evidence>
<dbReference type="PANTHER" id="PTHR10536">
    <property type="entry name" value="DNA PRIMASE SMALL SUBUNIT"/>
    <property type="match status" value="1"/>
</dbReference>
<dbReference type="GO" id="GO:0046872">
    <property type="term" value="F:metal ion binding"/>
    <property type="evidence" value="ECO:0007669"/>
    <property type="project" value="UniProtKB-KW"/>
</dbReference>
<evidence type="ECO:0000256" key="9">
    <source>
        <dbReference type="ARBA" id="ARBA00023163"/>
    </source>
</evidence>
<dbReference type="OrthoDB" id="19606at2759"/>
<dbReference type="Pfam" id="PF01896">
    <property type="entry name" value="DNA_primase_S"/>
    <property type="match status" value="1"/>
</dbReference>
<evidence type="ECO:0000256" key="2">
    <source>
        <dbReference type="ARBA" id="ARBA00022478"/>
    </source>
</evidence>
<dbReference type="CDD" id="cd04860">
    <property type="entry name" value="AE_Prim_S"/>
    <property type="match status" value="1"/>
</dbReference>
<dbReference type="GO" id="GO:0003899">
    <property type="term" value="F:DNA-directed RNA polymerase activity"/>
    <property type="evidence" value="ECO:0007669"/>
    <property type="project" value="InterPro"/>
</dbReference>
<keyword evidence="7" id="KW-0479">Metal-binding</keyword>
<proteinExistence type="inferred from homology"/>
<keyword evidence="6 11" id="KW-0235">DNA replication</keyword>
<dbReference type="FunFam" id="3.90.920.10:FF:000003">
    <property type="entry name" value="DNA primase"/>
    <property type="match status" value="1"/>
</dbReference>
<dbReference type="Gene3D" id="3.90.920.10">
    <property type="entry name" value="DNA primase, PRIM domain"/>
    <property type="match status" value="1"/>
</dbReference>
<dbReference type="GO" id="GO:0005658">
    <property type="term" value="C:alpha DNA polymerase:primase complex"/>
    <property type="evidence" value="ECO:0007669"/>
    <property type="project" value="UniProtKB-ARBA"/>
</dbReference>
<dbReference type="InterPro" id="IPR014052">
    <property type="entry name" value="DNA_primase_ssu_euk/arc"/>
</dbReference>
<keyword evidence="8" id="KW-0862">Zinc</keyword>
<gene>
    <name evidence="12" type="ORF">BD410DRAFT_819911</name>
</gene>
<evidence type="ECO:0000256" key="7">
    <source>
        <dbReference type="ARBA" id="ARBA00022723"/>
    </source>
</evidence>
<dbReference type="GO" id="GO:0006269">
    <property type="term" value="P:DNA replication, synthesis of primer"/>
    <property type="evidence" value="ECO:0007669"/>
    <property type="project" value="UniProtKB-KW"/>
</dbReference>
<sequence length="432" mass="49622">MADKMDVEDDASSPEVMTAFYQRLYPFKSIFTWLNHQHAPSRLFTHREFAFTLPGDTYIRYNSFNTAEELKRQVLRLNPSRFEIGAVYNARPRDKKTLRAGALAPTLRELVFDIDMTDYDAIRTCCTGKGICKRCWGFIAAAVKVMDPALREHFGWNHLLWVYSGRRGIHCWVSDEEAMRLTDEQRRAVMGWLEVIKGGRDTAKKVNIRVSSRKDIHPSLQAAVDTLRLLFPELILYDQDCFAEEEQWKTLLELISDGDTATKLRHKWEKDPQRSSAEKWDDVRREATNMKKDGKAQFDKLSASMEDIILQYMYPRLDAEVSKHRNHLLKAPFCVHPSTGRVCVPVDPAKVGDFDPEGVPTVGMLLREINVARTDGGAAEVKQETPADVVEQSDWEQTSLKLYVDMLDRHVQGIMAETRRIKREAGDSSMDF</sequence>
<keyword evidence="3 11" id="KW-0639">Primosome</keyword>
<evidence type="ECO:0000256" key="11">
    <source>
        <dbReference type="RuleBase" id="RU003514"/>
    </source>
</evidence>
<keyword evidence="10" id="KW-0802">TPR repeat</keyword>
<keyword evidence="4 11" id="KW-0808">Transferase</keyword>
<evidence type="ECO:0000313" key="13">
    <source>
        <dbReference type="Proteomes" id="UP000294933"/>
    </source>
</evidence>
<evidence type="ECO:0000256" key="4">
    <source>
        <dbReference type="ARBA" id="ARBA00022679"/>
    </source>
</evidence>
<dbReference type="PROSITE" id="PS50005">
    <property type="entry name" value="TPR"/>
    <property type="match status" value="1"/>
</dbReference>
<feature type="repeat" description="TPR" evidence="10">
    <location>
        <begin position="48"/>
        <end position="81"/>
    </location>
</feature>
<keyword evidence="5" id="KW-0548">Nucleotidyltransferase</keyword>